<reference evidence="2" key="1">
    <citation type="submission" date="2019-12" db="EMBL/GenBank/DDBJ databases">
        <title>Genome sequencing and annotation of Brassica cretica.</title>
        <authorList>
            <person name="Studholme D.J."/>
            <person name="Sarris P.F."/>
        </authorList>
    </citation>
    <scope>NUCLEOTIDE SEQUENCE</scope>
    <source>
        <strain evidence="2">PFS-001/15</strain>
        <tissue evidence="2">Leaf</tissue>
    </source>
</reference>
<sequence>MSLVAATGSSGEHIDVEEKVYLTSGWSSTPLICRRRQMARSCSMWTPVLISLSPMTGDSAKLSRRRVILATSVGYPQPLLEANIKEPQKLQVLDSKDVSRRNTLLYLTAGVLGGVNFLHGEAAEARVGRKENRRKALEKLRGNAKESEPKSGDEKKKELDTEIFPLLPPPLQPQALGPLVEANLLP</sequence>
<dbReference type="AlphaFoldDB" id="A0A8S9KMJ0"/>
<evidence type="ECO:0000256" key="1">
    <source>
        <dbReference type="SAM" id="MobiDB-lite"/>
    </source>
</evidence>
<organism evidence="2 3">
    <name type="scientific">Brassica cretica</name>
    <name type="common">Mustard</name>
    <dbReference type="NCBI Taxonomy" id="69181"/>
    <lineage>
        <taxon>Eukaryota</taxon>
        <taxon>Viridiplantae</taxon>
        <taxon>Streptophyta</taxon>
        <taxon>Embryophyta</taxon>
        <taxon>Tracheophyta</taxon>
        <taxon>Spermatophyta</taxon>
        <taxon>Magnoliopsida</taxon>
        <taxon>eudicotyledons</taxon>
        <taxon>Gunneridae</taxon>
        <taxon>Pentapetalae</taxon>
        <taxon>rosids</taxon>
        <taxon>malvids</taxon>
        <taxon>Brassicales</taxon>
        <taxon>Brassicaceae</taxon>
        <taxon>Brassiceae</taxon>
        <taxon>Brassica</taxon>
    </lineage>
</organism>
<accession>A0A8S9KMJ0</accession>
<comment type="caution">
    <text evidence="2">The sequence shown here is derived from an EMBL/GenBank/DDBJ whole genome shotgun (WGS) entry which is preliminary data.</text>
</comment>
<dbReference type="Proteomes" id="UP000712281">
    <property type="component" value="Unassembled WGS sequence"/>
</dbReference>
<evidence type="ECO:0000313" key="2">
    <source>
        <dbReference type="EMBL" id="KAF2595595.1"/>
    </source>
</evidence>
<gene>
    <name evidence="2" type="ORF">F2Q68_00011110</name>
</gene>
<name>A0A8S9KMJ0_BRACR</name>
<proteinExistence type="predicted"/>
<feature type="compositionally biased region" description="Basic and acidic residues" evidence="1">
    <location>
        <begin position="139"/>
        <end position="160"/>
    </location>
</feature>
<evidence type="ECO:0000313" key="3">
    <source>
        <dbReference type="Proteomes" id="UP000712281"/>
    </source>
</evidence>
<protein>
    <submittedName>
        <fullName evidence="2">Uncharacterized protein</fullName>
    </submittedName>
</protein>
<dbReference type="EMBL" id="QGKW02000717">
    <property type="protein sequence ID" value="KAF2595595.1"/>
    <property type="molecule type" value="Genomic_DNA"/>
</dbReference>
<feature type="region of interest" description="Disordered" evidence="1">
    <location>
        <begin position="139"/>
        <end position="186"/>
    </location>
</feature>